<dbReference type="InterPro" id="IPR001753">
    <property type="entry name" value="Enoyl-CoA_hydra/iso"/>
</dbReference>
<organism evidence="2 3">
    <name type="scientific">Saccharopolyspora montiporae</name>
    <dbReference type="NCBI Taxonomy" id="2781240"/>
    <lineage>
        <taxon>Bacteria</taxon>
        <taxon>Bacillati</taxon>
        <taxon>Actinomycetota</taxon>
        <taxon>Actinomycetes</taxon>
        <taxon>Pseudonocardiales</taxon>
        <taxon>Pseudonocardiaceae</taxon>
        <taxon>Saccharopolyspora</taxon>
    </lineage>
</organism>
<dbReference type="AlphaFoldDB" id="A0A929BCI5"/>
<accession>A0A929BCI5</accession>
<sequence>MSTEGQTGTVTMRTEGRIAVITVENEAKKNAYTPEMVEQLSAHLTAFDDDDELWVAVFCSAGEHTTAGLDMAKFFGPEATARPQRDDMVDPFGLGARRSRKPVIAVVQGITYTVGIEMMLAADIVVAADTARFQQLESRRGIAPFGGAHFRYLTRTGWGNAMYHLMLCEEFDAHRARELGFVQEVVPHGQHIDRALELAGTICTNAPIGIRAMKEAARTFIDATEQAAIAEIPRIQQQVFNTADFQEGMQSFIERRKAEFIGR</sequence>
<dbReference type="Pfam" id="PF00378">
    <property type="entry name" value="ECH_1"/>
    <property type="match status" value="1"/>
</dbReference>
<dbReference type="EMBL" id="JADEYC010000039">
    <property type="protein sequence ID" value="MBE9376336.1"/>
    <property type="molecule type" value="Genomic_DNA"/>
</dbReference>
<comment type="similarity">
    <text evidence="1">Belongs to the enoyl-CoA hydratase/isomerase family.</text>
</comment>
<name>A0A929BCI5_9PSEU</name>
<dbReference type="PANTHER" id="PTHR43802">
    <property type="entry name" value="ENOYL-COA HYDRATASE"/>
    <property type="match status" value="1"/>
</dbReference>
<dbReference type="RefSeq" id="WP_193929891.1">
    <property type="nucleotide sequence ID" value="NZ_JADEYC010000039.1"/>
</dbReference>
<dbReference type="PANTHER" id="PTHR43802:SF1">
    <property type="entry name" value="IP11341P-RELATED"/>
    <property type="match status" value="1"/>
</dbReference>
<keyword evidence="3" id="KW-1185">Reference proteome</keyword>
<reference evidence="2" key="1">
    <citation type="submission" date="2020-10" db="EMBL/GenBank/DDBJ databases">
        <title>Diversity and distribution of actinomycetes associated with coral in the coast of Hainan.</title>
        <authorList>
            <person name="Li F."/>
        </authorList>
    </citation>
    <scope>NUCLEOTIDE SEQUENCE</scope>
    <source>
        <strain evidence="2">HNM0983</strain>
    </source>
</reference>
<dbReference type="Gene3D" id="3.90.226.10">
    <property type="entry name" value="2-enoyl-CoA Hydratase, Chain A, domain 1"/>
    <property type="match status" value="1"/>
</dbReference>
<comment type="caution">
    <text evidence="2">The sequence shown here is derived from an EMBL/GenBank/DDBJ whole genome shotgun (WGS) entry which is preliminary data.</text>
</comment>
<dbReference type="CDD" id="cd06558">
    <property type="entry name" value="crotonase-like"/>
    <property type="match status" value="1"/>
</dbReference>
<evidence type="ECO:0000313" key="3">
    <source>
        <dbReference type="Proteomes" id="UP000598360"/>
    </source>
</evidence>
<protein>
    <submittedName>
        <fullName evidence="2">Crotonase/enoyl-CoA hydratase family protein</fullName>
    </submittedName>
</protein>
<dbReference type="Gene3D" id="1.10.12.10">
    <property type="entry name" value="Lyase 2-enoyl-coa Hydratase, Chain A, domain 2"/>
    <property type="match status" value="1"/>
</dbReference>
<proteinExistence type="inferred from homology"/>
<dbReference type="InterPro" id="IPR014748">
    <property type="entry name" value="Enoyl-CoA_hydra_C"/>
</dbReference>
<dbReference type="GO" id="GO:0003824">
    <property type="term" value="F:catalytic activity"/>
    <property type="evidence" value="ECO:0007669"/>
    <property type="project" value="UniProtKB-ARBA"/>
</dbReference>
<dbReference type="InterPro" id="IPR029045">
    <property type="entry name" value="ClpP/crotonase-like_dom_sf"/>
</dbReference>
<dbReference type="SUPFAM" id="SSF52096">
    <property type="entry name" value="ClpP/crotonase"/>
    <property type="match status" value="1"/>
</dbReference>
<evidence type="ECO:0000256" key="1">
    <source>
        <dbReference type="ARBA" id="ARBA00005254"/>
    </source>
</evidence>
<evidence type="ECO:0000313" key="2">
    <source>
        <dbReference type="EMBL" id="MBE9376336.1"/>
    </source>
</evidence>
<dbReference type="Proteomes" id="UP000598360">
    <property type="component" value="Unassembled WGS sequence"/>
</dbReference>
<gene>
    <name evidence="2" type="ORF">IQ251_17945</name>
</gene>
<dbReference type="NCBIfam" id="NF005126">
    <property type="entry name" value="PRK06563.1"/>
    <property type="match status" value="1"/>
</dbReference>